<dbReference type="EMBL" id="BMRP01000045">
    <property type="protein sequence ID" value="GGU94421.1"/>
    <property type="molecule type" value="Genomic_DNA"/>
</dbReference>
<name>A0ABQ2VKP1_9ACTN</name>
<organism evidence="1 2">
    <name type="scientific">Streptomyces albospinus</name>
    <dbReference type="NCBI Taxonomy" id="285515"/>
    <lineage>
        <taxon>Bacteria</taxon>
        <taxon>Bacillati</taxon>
        <taxon>Actinomycetota</taxon>
        <taxon>Actinomycetes</taxon>
        <taxon>Kitasatosporales</taxon>
        <taxon>Streptomycetaceae</taxon>
        <taxon>Streptomyces</taxon>
    </lineage>
</organism>
<accession>A0ABQ2VKP1</accession>
<sequence>MADAAQLDHVGLGAVRAGVVDHDPVHGAPVAVNVAVVGAPVPNLDHAEAGVFQRGEKLVPSKWCCHVG</sequence>
<keyword evidence="2" id="KW-1185">Reference proteome</keyword>
<proteinExistence type="predicted"/>
<gene>
    <name evidence="1" type="ORF">GCM10010211_72000</name>
</gene>
<reference evidence="2" key="1">
    <citation type="journal article" date="2019" name="Int. J. Syst. Evol. Microbiol.">
        <title>The Global Catalogue of Microorganisms (GCM) 10K type strain sequencing project: providing services to taxonomists for standard genome sequencing and annotation.</title>
        <authorList>
            <consortium name="The Broad Institute Genomics Platform"/>
            <consortium name="The Broad Institute Genome Sequencing Center for Infectious Disease"/>
            <person name="Wu L."/>
            <person name="Ma J."/>
        </authorList>
    </citation>
    <scope>NUCLEOTIDE SEQUENCE [LARGE SCALE GENOMIC DNA]</scope>
    <source>
        <strain evidence="2">JCM 3399</strain>
    </source>
</reference>
<evidence type="ECO:0000313" key="1">
    <source>
        <dbReference type="EMBL" id="GGU94421.1"/>
    </source>
</evidence>
<comment type="caution">
    <text evidence="1">The sequence shown here is derived from an EMBL/GenBank/DDBJ whole genome shotgun (WGS) entry which is preliminary data.</text>
</comment>
<protein>
    <submittedName>
        <fullName evidence="1">Uncharacterized protein</fullName>
    </submittedName>
</protein>
<dbReference type="Proteomes" id="UP000654471">
    <property type="component" value="Unassembled WGS sequence"/>
</dbReference>
<evidence type="ECO:0000313" key="2">
    <source>
        <dbReference type="Proteomes" id="UP000654471"/>
    </source>
</evidence>